<feature type="domain" description="CUB" evidence="7">
    <location>
        <begin position="111"/>
        <end position="253"/>
    </location>
</feature>
<dbReference type="PANTHER" id="PTHR24251">
    <property type="entry name" value="OVOCHYMASE-RELATED"/>
    <property type="match status" value="1"/>
</dbReference>
<dbReference type="SUPFAM" id="SSF49854">
    <property type="entry name" value="Spermadhesin, CUB domain"/>
    <property type="match status" value="1"/>
</dbReference>
<feature type="disulfide bond" evidence="3">
    <location>
        <begin position="111"/>
        <end position="138"/>
    </location>
</feature>
<feature type="signal peptide" evidence="6">
    <location>
        <begin position="1"/>
        <end position="20"/>
    </location>
</feature>
<evidence type="ECO:0000313" key="8">
    <source>
        <dbReference type="EMBL" id="EEN61046.1"/>
    </source>
</evidence>
<reference evidence="8" key="1">
    <citation type="journal article" date="2008" name="Nature">
        <title>The amphioxus genome and the evolution of the chordate karyotype.</title>
        <authorList>
            <consortium name="US DOE Joint Genome Institute (JGI-PGF)"/>
            <person name="Putnam N.H."/>
            <person name="Butts T."/>
            <person name="Ferrier D.E.K."/>
            <person name="Furlong R.F."/>
            <person name="Hellsten U."/>
            <person name="Kawashima T."/>
            <person name="Robinson-Rechavi M."/>
            <person name="Shoguchi E."/>
            <person name="Terry A."/>
            <person name="Yu J.-K."/>
            <person name="Benito-Gutierrez E.L."/>
            <person name="Dubchak I."/>
            <person name="Garcia-Fernandez J."/>
            <person name="Gibson-Brown J.J."/>
            <person name="Grigoriev I.V."/>
            <person name="Horton A.C."/>
            <person name="de Jong P.J."/>
            <person name="Jurka J."/>
            <person name="Kapitonov V.V."/>
            <person name="Kohara Y."/>
            <person name="Kuroki Y."/>
            <person name="Lindquist E."/>
            <person name="Lucas S."/>
            <person name="Osoegawa K."/>
            <person name="Pennacchio L.A."/>
            <person name="Salamov A.A."/>
            <person name="Satou Y."/>
            <person name="Sauka-Spengler T."/>
            <person name="Schmutz J."/>
            <person name="Shin-I T."/>
            <person name="Toyoda A."/>
            <person name="Bronner-Fraser M."/>
            <person name="Fujiyama A."/>
            <person name="Holland L.Z."/>
            <person name="Holland P.W.H."/>
            <person name="Satoh N."/>
            <person name="Rokhsar D.S."/>
        </authorList>
    </citation>
    <scope>NUCLEOTIDE SEQUENCE [LARGE SCALE GENOMIC DNA]</scope>
    <source>
        <strain evidence="8">S238N-H82</strain>
        <tissue evidence="8">Testes</tissue>
    </source>
</reference>
<evidence type="ECO:0000256" key="3">
    <source>
        <dbReference type="PROSITE-ProRule" id="PRU00059"/>
    </source>
</evidence>
<feature type="transmembrane region" description="Helical" evidence="5">
    <location>
        <begin position="486"/>
        <end position="507"/>
    </location>
</feature>
<organism>
    <name type="scientific">Branchiostoma floridae</name>
    <name type="common">Florida lancelet</name>
    <name type="synonym">Amphioxus</name>
    <dbReference type="NCBI Taxonomy" id="7739"/>
    <lineage>
        <taxon>Eukaryota</taxon>
        <taxon>Metazoa</taxon>
        <taxon>Chordata</taxon>
        <taxon>Cephalochordata</taxon>
        <taxon>Leptocardii</taxon>
        <taxon>Amphioxiformes</taxon>
        <taxon>Branchiostomatidae</taxon>
        <taxon>Branchiostoma</taxon>
    </lineage>
</organism>
<dbReference type="AlphaFoldDB" id="C3YF44"/>
<comment type="caution">
    <text evidence="3">Lacks conserved residue(s) required for the propagation of feature annotation.</text>
</comment>
<feature type="compositionally biased region" description="Acidic residues" evidence="4">
    <location>
        <begin position="367"/>
        <end position="376"/>
    </location>
</feature>
<evidence type="ECO:0000256" key="2">
    <source>
        <dbReference type="ARBA" id="ARBA00023157"/>
    </source>
</evidence>
<proteinExistence type="predicted"/>
<dbReference type="PANTHER" id="PTHR24251:SF37">
    <property type="entry name" value="CUB DOMAIN-CONTAINING PROTEIN"/>
    <property type="match status" value="1"/>
</dbReference>
<dbReference type="CDD" id="cd00041">
    <property type="entry name" value="CUB"/>
    <property type="match status" value="1"/>
</dbReference>
<accession>C3YF44</accession>
<dbReference type="STRING" id="7739.C3YF44"/>
<evidence type="ECO:0000259" key="7">
    <source>
        <dbReference type="PROSITE" id="PS01180"/>
    </source>
</evidence>
<evidence type="ECO:0000256" key="4">
    <source>
        <dbReference type="SAM" id="MobiDB-lite"/>
    </source>
</evidence>
<gene>
    <name evidence="8" type="ORF">BRAFLDRAFT_124132</name>
</gene>
<evidence type="ECO:0000256" key="6">
    <source>
        <dbReference type="SAM" id="SignalP"/>
    </source>
</evidence>
<dbReference type="Pfam" id="PF00431">
    <property type="entry name" value="CUB"/>
    <property type="match status" value="1"/>
</dbReference>
<feature type="region of interest" description="Disordered" evidence="4">
    <location>
        <begin position="324"/>
        <end position="376"/>
    </location>
</feature>
<dbReference type="PROSITE" id="PS01180">
    <property type="entry name" value="CUB"/>
    <property type="match status" value="1"/>
</dbReference>
<keyword evidence="6" id="KW-0732">Signal</keyword>
<evidence type="ECO:0000256" key="5">
    <source>
        <dbReference type="SAM" id="Phobius"/>
    </source>
</evidence>
<feature type="chain" id="PRO_5002933674" description="CUB domain-containing protein" evidence="6">
    <location>
        <begin position="21"/>
        <end position="732"/>
    </location>
</feature>
<dbReference type="Gene3D" id="2.60.120.740">
    <property type="match status" value="1"/>
</dbReference>
<keyword evidence="5" id="KW-1133">Transmembrane helix</keyword>
<feature type="compositionally biased region" description="Basic and acidic residues" evidence="4">
    <location>
        <begin position="345"/>
        <end position="354"/>
    </location>
</feature>
<dbReference type="EMBL" id="GG666508">
    <property type="protein sequence ID" value="EEN61046.1"/>
    <property type="molecule type" value="Genomic_DNA"/>
</dbReference>
<feature type="transmembrane region" description="Helical" evidence="5">
    <location>
        <begin position="250"/>
        <end position="272"/>
    </location>
</feature>
<sequence>MEERFCALLLLSLAAVGTSGIHTETVELDEGEEATIECPRPLVQRLNITNARYWTDTCESPGTLQKLQVECGDKPSCTVRAGDDVFGDSCQGEARLEFTYECWNCSMGRPCADQNLNGSRHYVYSPDFPGLYPDSKSCEWTIQAQDDKVVKLRFELLNLPSGDLTIRDGTEDSQDLATLSGLTEIDHCGAIPLPPTSGTAAAPYVGHVGVGETAVVICDTGELVWVKCEEDRQFNDTGPYCQGTGSTVTFIAVGVAVPLVVIATVAIAVVVCRRKRNAASKSRCSTQASAHEFLGSRAGASPSGGVGLTSLEARYVANGEVGDPSDEHLYAIPDDGRAKKAAKPRRGDRTKNRSPEPSVNQNHDEGFTENELYESADDVTARPGRTEMMCETSADCGWNSACANGTCSCHGGFSSPDGMFCTDDLCGGGQCITCYDTVRCRRCVHVVLSASGRCVNTCRSQESLHLAGEGYLGRVCADPEYETLPVGYIAVIGVLCGLVLVAAAVVLGCCLYTKRTKGRLNFLRAWQSTNVEMSNMSGNGSRSASGQYGFNNPAFLEDSQQPVASPVPAVTPRQVQQHKAEFFRVATQLRPHVHAFLTMLGDARRRLRNIGEEHRDADVYRIIIRDLSRVVLILNRAEGSSAEIPRDGVALLRWARRALASYRAQAAPTDPSQVSRTPSVAGSTLVRPKFSFKSPQTPVRTNPYVTRHHSNRSVSLANGVVIGNGHASVSFV</sequence>
<protein>
    <recommendedName>
        <fullName evidence="7">CUB domain-containing protein</fullName>
    </recommendedName>
</protein>
<keyword evidence="5" id="KW-0472">Membrane</keyword>
<name>C3YF44_BRAFL</name>
<dbReference type="Gene3D" id="2.60.120.290">
    <property type="entry name" value="Spermadhesin, CUB domain"/>
    <property type="match status" value="1"/>
</dbReference>
<keyword evidence="5" id="KW-0812">Transmembrane</keyword>
<dbReference type="InterPro" id="IPR043159">
    <property type="entry name" value="Lectin_gal-bd_sf"/>
</dbReference>
<dbReference type="eggNOG" id="ENOG502S0UR">
    <property type="taxonomic scope" value="Eukaryota"/>
</dbReference>
<keyword evidence="1" id="KW-0677">Repeat</keyword>
<keyword evidence="2 3" id="KW-1015">Disulfide bond</keyword>
<feature type="compositionally biased region" description="Basic and acidic residues" evidence="4">
    <location>
        <begin position="325"/>
        <end position="338"/>
    </location>
</feature>
<dbReference type="InterPro" id="IPR000859">
    <property type="entry name" value="CUB_dom"/>
</dbReference>
<dbReference type="InParanoid" id="C3YF44"/>
<evidence type="ECO:0000256" key="1">
    <source>
        <dbReference type="ARBA" id="ARBA00022737"/>
    </source>
</evidence>
<dbReference type="InterPro" id="IPR035914">
    <property type="entry name" value="Sperma_CUB_dom_sf"/>
</dbReference>